<reference evidence="1 2" key="1">
    <citation type="submission" date="2020-08" db="EMBL/GenBank/DDBJ databases">
        <title>Genomic Encyclopedia of Type Strains, Phase IV (KMG-IV): sequencing the most valuable type-strain genomes for metagenomic binning, comparative biology and taxonomic classification.</title>
        <authorList>
            <person name="Goeker M."/>
        </authorList>
    </citation>
    <scope>NUCLEOTIDE SEQUENCE [LARGE SCALE GENOMIC DNA]</scope>
    <source>
        <strain evidence="1 2">DSM 19163</strain>
    </source>
</reference>
<organism evidence="1 2">
    <name type="scientific">Nosocomiicoccus ampullae</name>
    <dbReference type="NCBI Taxonomy" id="489910"/>
    <lineage>
        <taxon>Bacteria</taxon>
        <taxon>Bacillati</taxon>
        <taxon>Bacillota</taxon>
        <taxon>Bacilli</taxon>
        <taxon>Bacillales</taxon>
        <taxon>Staphylococcaceae</taxon>
        <taxon>Nosocomiicoccus</taxon>
    </lineage>
</organism>
<protein>
    <submittedName>
        <fullName evidence="1">Uncharacterized protein YneF (UPF0154 family)</fullName>
    </submittedName>
</protein>
<gene>
    <name evidence="1" type="ORF">HNQ45_001431</name>
</gene>
<keyword evidence="2" id="KW-1185">Reference proteome</keyword>
<dbReference type="AlphaFoldDB" id="A0A9Q2HFV4"/>
<proteinExistence type="predicted"/>
<evidence type="ECO:0000313" key="2">
    <source>
        <dbReference type="Proteomes" id="UP000579136"/>
    </source>
</evidence>
<sequence length="33" mass="3825">MLFLMVFALVVTAIVGFFIYKETEVEQTRGIEE</sequence>
<evidence type="ECO:0000313" key="1">
    <source>
        <dbReference type="EMBL" id="MBB5176543.1"/>
    </source>
</evidence>
<accession>A0A9Q2HFV4</accession>
<comment type="caution">
    <text evidence="1">The sequence shown here is derived from an EMBL/GenBank/DDBJ whole genome shotgun (WGS) entry which is preliminary data.</text>
</comment>
<name>A0A9Q2HFV4_9STAP</name>
<dbReference type="EMBL" id="JACHHF010000009">
    <property type="protein sequence ID" value="MBB5176543.1"/>
    <property type="molecule type" value="Genomic_DNA"/>
</dbReference>
<dbReference type="Proteomes" id="UP000579136">
    <property type="component" value="Unassembled WGS sequence"/>
</dbReference>